<proteinExistence type="inferred from homology"/>
<name>A0A7W6WHF1_9HYPH</name>
<comment type="similarity">
    <text evidence="2">Belongs to the ABC transporter superfamily.</text>
</comment>
<dbReference type="PANTHER" id="PTHR43166:SF35">
    <property type="entry name" value="L-CYSTINE IMPORT ATP-BINDING PROTEIN TCYN"/>
    <property type="match status" value="1"/>
</dbReference>
<dbReference type="InterPro" id="IPR050086">
    <property type="entry name" value="MetN_ABC_transporter-like"/>
</dbReference>
<evidence type="ECO:0000256" key="7">
    <source>
        <dbReference type="ARBA" id="ARBA00023136"/>
    </source>
</evidence>
<sequence>MNTEAQLTSDAHGATNSEPMIEVVGLKKSFGPLEVLKDIGLSVPRGHVVAMIGPSGSGKSTLLRSLNLLSLPDAGCITIGGQKVDFSAGRVTLRDKDLAAFRANTGMVFQNFNLFPHMSVIDNVMIGPVTVLKQDKDAARAHALELLTKVGLAARADARPEQLSGGQKQRVAIARALAMKPQVMLFDEVTSALDPALVGEVLAVIRQLAEQGMTMILVTHEMTFARDVADTVIFMQDGFVVESGDARQVINEPREAATREFLSHFHGGLS</sequence>
<evidence type="ECO:0000256" key="5">
    <source>
        <dbReference type="ARBA" id="ARBA00022741"/>
    </source>
</evidence>
<dbReference type="PANTHER" id="PTHR43166">
    <property type="entry name" value="AMINO ACID IMPORT ATP-BINDING PROTEIN"/>
    <property type="match status" value="1"/>
</dbReference>
<reference evidence="9 10" key="1">
    <citation type="submission" date="2020-08" db="EMBL/GenBank/DDBJ databases">
        <title>Genomic Encyclopedia of Type Strains, Phase IV (KMG-V): Genome sequencing to study the core and pangenomes of soil and plant-associated prokaryotes.</title>
        <authorList>
            <person name="Whitman W."/>
        </authorList>
    </citation>
    <scope>NUCLEOTIDE SEQUENCE [LARGE SCALE GENOMIC DNA]</scope>
    <source>
        <strain evidence="9 10">SEMIA 402</strain>
    </source>
</reference>
<keyword evidence="4" id="KW-1003">Cell membrane</keyword>
<dbReference type="RefSeq" id="WP_281421273.1">
    <property type="nucleotide sequence ID" value="NZ_JACIGM010000018.1"/>
</dbReference>
<keyword evidence="5" id="KW-0547">Nucleotide-binding</keyword>
<keyword evidence="3" id="KW-0813">Transport</keyword>
<dbReference type="Proteomes" id="UP000533641">
    <property type="component" value="Unassembled WGS sequence"/>
</dbReference>
<dbReference type="InterPro" id="IPR017871">
    <property type="entry name" value="ABC_transporter-like_CS"/>
</dbReference>
<gene>
    <name evidence="9" type="ORF">GGE12_006278</name>
</gene>
<evidence type="ECO:0000259" key="8">
    <source>
        <dbReference type="PROSITE" id="PS50893"/>
    </source>
</evidence>
<evidence type="ECO:0000256" key="3">
    <source>
        <dbReference type="ARBA" id="ARBA00022448"/>
    </source>
</evidence>
<protein>
    <submittedName>
        <fullName evidence="9">Polar amino acid transport system ATP-binding protein</fullName>
    </submittedName>
</protein>
<dbReference type="InterPro" id="IPR003593">
    <property type="entry name" value="AAA+_ATPase"/>
</dbReference>
<feature type="domain" description="ABC transporter" evidence="8">
    <location>
        <begin position="21"/>
        <end position="262"/>
    </location>
</feature>
<evidence type="ECO:0000256" key="4">
    <source>
        <dbReference type="ARBA" id="ARBA00022475"/>
    </source>
</evidence>
<dbReference type="AlphaFoldDB" id="A0A7W6WHF1"/>
<comment type="subcellular location">
    <subcellularLocation>
        <location evidence="1">Cell membrane</location>
        <topology evidence="1">Peripheral membrane protein</topology>
    </subcellularLocation>
</comment>
<dbReference type="GO" id="GO:0005524">
    <property type="term" value="F:ATP binding"/>
    <property type="evidence" value="ECO:0007669"/>
    <property type="project" value="UniProtKB-KW"/>
</dbReference>
<evidence type="ECO:0000313" key="10">
    <source>
        <dbReference type="Proteomes" id="UP000533641"/>
    </source>
</evidence>
<dbReference type="PROSITE" id="PS00211">
    <property type="entry name" value="ABC_TRANSPORTER_1"/>
    <property type="match status" value="1"/>
</dbReference>
<dbReference type="PROSITE" id="PS50893">
    <property type="entry name" value="ABC_TRANSPORTER_2"/>
    <property type="match status" value="1"/>
</dbReference>
<dbReference type="SUPFAM" id="SSF52540">
    <property type="entry name" value="P-loop containing nucleoside triphosphate hydrolases"/>
    <property type="match status" value="1"/>
</dbReference>
<evidence type="ECO:0000313" key="9">
    <source>
        <dbReference type="EMBL" id="MBB4278467.1"/>
    </source>
</evidence>
<dbReference type="GO" id="GO:0016887">
    <property type="term" value="F:ATP hydrolysis activity"/>
    <property type="evidence" value="ECO:0007669"/>
    <property type="project" value="InterPro"/>
</dbReference>
<keyword evidence="6 9" id="KW-0067">ATP-binding</keyword>
<evidence type="ECO:0000256" key="1">
    <source>
        <dbReference type="ARBA" id="ARBA00004202"/>
    </source>
</evidence>
<dbReference type="GO" id="GO:0015424">
    <property type="term" value="F:ABC-type amino acid transporter activity"/>
    <property type="evidence" value="ECO:0007669"/>
    <property type="project" value="InterPro"/>
</dbReference>
<accession>A0A7W6WHF1</accession>
<evidence type="ECO:0000256" key="2">
    <source>
        <dbReference type="ARBA" id="ARBA00005417"/>
    </source>
</evidence>
<dbReference type="Pfam" id="PF00005">
    <property type="entry name" value="ABC_tran"/>
    <property type="match status" value="1"/>
</dbReference>
<organism evidence="9 10">
    <name type="scientific">Rhizobium mongolense</name>
    <dbReference type="NCBI Taxonomy" id="57676"/>
    <lineage>
        <taxon>Bacteria</taxon>
        <taxon>Pseudomonadati</taxon>
        <taxon>Pseudomonadota</taxon>
        <taxon>Alphaproteobacteria</taxon>
        <taxon>Hyphomicrobiales</taxon>
        <taxon>Rhizobiaceae</taxon>
        <taxon>Rhizobium/Agrobacterium group</taxon>
        <taxon>Rhizobium</taxon>
    </lineage>
</organism>
<comment type="caution">
    <text evidence="9">The sequence shown here is derived from an EMBL/GenBank/DDBJ whole genome shotgun (WGS) entry which is preliminary data.</text>
</comment>
<dbReference type="InterPro" id="IPR003439">
    <property type="entry name" value="ABC_transporter-like_ATP-bd"/>
</dbReference>
<dbReference type="InterPro" id="IPR027417">
    <property type="entry name" value="P-loop_NTPase"/>
</dbReference>
<dbReference type="GO" id="GO:0005886">
    <property type="term" value="C:plasma membrane"/>
    <property type="evidence" value="ECO:0007669"/>
    <property type="project" value="UniProtKB-SubCell"/>
</dbReference>
<evidence type="ECO:0000256" key="6">
    <source>
        <dbReference type="ARBA" id="ARBA00022840"/>
    </source>
</evidence>
<dbReference type="PIRSF" id="PIRSF039085">
    <property type="entry name" value="ABC_ATPase_HisP"/>
    <property type="match status" value="1"/>
</dbReference>
<dbReference type="EMBL" id="JACIGM010000018">
    <property type="protein sequence ID" value="MBB4278467.1"/>
    <property type="molecule type" value="Genomic_DNA"/>
</dbReference>
<dbReference type="Gene3D" id="3.40.50.300">
    <property type="entry name" value="P-loop containing nucleotide triphosphate hydrolases"/>
    <property type="match status" value="1"/>
</dbReference>
<dbReference type="InterPro" id="IPR030679">
    <property type="entry name" value="ABC_ATPase_HisP-typ"/>
</dbReference>
<dbReference type="SMART" id="SM00382">
    <property type="entry name" value="AAA"/>
    <property type="match status" value="1"/>
</dbReference>
<keyword evidence="7" id="KW-0472">Membrane</keyword>